<evidence type="ECO:0000313" key="3">
    <source>
        <dbReference type="Proteomes" id="UP001318860"/>
    </source>
</evidence>
<dbReference type="PANTHER" id="PTHR34835">
    <property type="entry name" value="OS07G0283600 PROTEIN-RELATED"/>
    <property type="match status" value="1"/>
</dbReference>
<dbReference type="PANTHER" id="PTHR34835:SF34">
    <property type="entry name" value="OS08G0555500 PROTEIN"/>
    <property type="match status" value="1"/>
</dbReference>
<organism evidence="2 3">
    <name type="scientific">Rehmannia glutinosa</name>
    <name type="common">Chinese foxglove</name>
    <dbReference type="NCBI Taxonomy" id="99300"/>
    <lineage>
        <taxon>Eukaryota</taxon>
        <taxon>Viridiplantae</taxon>
        <taxon>Streptophyta</taxon>
        <taxon>Embryophyta</taxon>
        <taxon>Tracheophyta</taxon>
        <taxon>Spermatophyta</taxon>
        <taxon>Magnoliopsida</taxon>
        <taxon>eudicotyledons</taxon>
        <taxon>Gunneridae</taxon>
        <taxon>Pentapetalae</taxon>
        <taxon>asterids</taxon>
        <taxon>lamiids</taxon>
        <taxon>Lamiales</taxon>
        <taxon>Orobanchaceae</taxon>
        <taxon>Rehmannieae</taxon>
        <taxon>Rehmannia</taxon>
    </lineage>
</organism>
<proteinExistence type="predicted"/>
<comment type="caution">
    <text evidence="2">The sequence shown here is derived from an EMBL/GenBank/DDBJ whole genome shotgun (WGS) entry which is preliminary data.</text>
</comment>
<evidence type="ECO:0000313" key="2">
    <source>
        <dbReference type="EMBL" id="KAK6145850.1"/>
    </source>
</evidence>
<reference evidence="2 3" key="1">
    <citation type="journal article" date="2021" name="Comput. Struct. Biotechnol. J.">
        <title>De novo genome assembly of the potent medicinal plant Rehmannia glutinosa using nanopore technology.</title>
        <authorList>
            <person name="Ma L."/>
            <person name="Dong C."/>
            <person name="Song C."/>
            <person name="Wang X."/>
            <person name="Zheng X."/>
            <person name="Niu Y."/>
            <person name="Chen S."/>
            <person name="Feng W."/>
        </authorList>
    </citation>
    <scope>NUCLEOTIDE SEQUENCE [LARGE SCALE GENOMIC DNA]</scope>
    <source>
        <strain evidence="2">DH-2019</strain>
    </source>
</reference>
<name>A0ABR0WFB2_REHGL</name>
<protein>
    <submittedName>
        <fullName evidence="2">Uncharacterized protein</fullName>
    </submittedName>
</protein>
<accession>A0ABR0WFB2</accession>
<evidence type="ECO:0000256" key="1">
    <source>
        <dbReference type="SAM" id="MobiDB-lite"/>
    </source>
</evidence>
<gene>
    <name evidence="2" type="ORF">DH2020_019719</name>
</gene>
<sequence length="435" mass="48788">MHIFSPGGRDRLLSVLSMAKSKQRREISLGWDDGGNGEGTSSTKRAKSGKFEAKKVWKLKNPKVLTRSNPALLVKAMAGFTNFQKDAVVEMGFGGLLSLRITEYPSSFIWWLIENFNPISCELVLAQGRFICVDYSDVERVLVFPNGPINIYKKTKSKQNDLYDNCAGLFGKTVKLVTTTEVCNKMVECKDDGVLYMDRVVVCMRDMPRGIPSLIGWTDEKLKEQYRNEVTYGFFQVFTSEVLSKLFCLATDIVDIINILQNAPKDFECHSIFEKLGAAAKNLICFNRKQVDGQPTDDIHDFSLSQQNDAFWNNRENIAIIEKIENALVERVEFKKWINRSTFSIGITQDGGTANWQFVLETTRHYAEASHGNMVEEIDNVGGVVGGVNIDAEIMLTDIGADGTKKDGNTSKIEKKGGRKLKKLEPLASPITDIY</sequence>
<dbReference type="Proteomes" id="UP001318860">
    <property type="component" value="Unassembled WGS sequence"/>
</dbReference>
<keyword evidence="3" id="KW-1185">Reference proteome</keyword>
<dbReference type="EMBL" id="JABTTQ020000011">
    <property type="protein sequence ID" value="KAK6145850.1"/>
    <property type="molecule type" value="Genomic_DNA"/>
</dbReference>
<feature type="region of interest" description="Disordered" evidence="1">
    <location>
        <begin position="28"/>
        <end position="47"/>
    </location>
</feature>